<dbReference type="EMBL" id="BLXT01002832">
    <property type="protein sequence ID" value="GFN98185.1"/>
    <property type="molecule type" value="Genomic_DNA"/>
</dbReference>
<dbReference type="PANTHER" id="PTHR46481">
    <property type="entry name" value="ZINC FINGER BED DOMAIN-CONTAINING PROTEIN 4"/>
    <property type="match status" value="1"/>
</dbReference>
<evidence type="ECO:0000313" key="3">
    <source>
        <dbReference type="Proteomes" id="UP000735302"/>
    </source>
</evidence>
<name>A0AAV3ZUJ8_9GAST</name>
<dbReference type="Proteomes" id="UP000735302">
    <property type="component" value="Unassembled WGS sequence"/>
</dbReference>
<sequence length="272" mass="31149">MIQRFLEQEELVTTALCLADHSNMCLTGEEKILMRKAVSVLEPFEQATRELSSDNFSTLSKVLPLVHLIQHMLKYDKDINTLPLAQELQKQIQKRVPALEEIYIIGVSTLLDPRFKSFAFADKDAVRKIEERLVARMSAMGGREEEEDLTDSGGQTEEAQTQSIWACFDSKIHDYMTATSRPRGARPYLEMRRYNEESPLKRDADPLAWWREIEALLPKLQVLAKNYLCIPATSVPSERLFSKAGELICDRRSCIKPDNVNMILFLNKNLKG</sequence>
<dbReference type="InterPro" id="IPR052035">
    <property type="entry name" value="ZnF_BED_domain_contain"/>
</dbReference>
<dbReference type="Pfam" id="PF05699">
    <property type="entry name" value="Dimer_Tnp_hAT"/>
    <property type="match status" value="1"/>
</dbReference>
<dbReference type="AlphaFoldDB" id="A0AAV3ZUJ8"/>
<dbReference type="GO" id="GO:0046983">
    <property type="term" value="F:protein dimerization activity"/>
    <property type="evidence" value="ECO:0007669"/>
    <property type="project" value="InterPro"/>
</dbReference>
<feature type="domain" description="HAT C-terminal dimerisation" evidence="1">
    <location>
        <begin position="190"/>
        <end position="270"/>
    </location>
</feature>
<comment type="caution">
    <text evidence="2">The sequence shown here is derived from an EMBL/GenBank/DDBJ whole genome shotgun (WGS) entry which is preliminary data.</text>
</comment>
<protein>
    <submittedName>
        <fullName evidence="2">Zinc finger bed domaincontaining protein 1like [haplochromis burtoni]</fullName>
    </submittedName>
</protein>
<accession>A0AAV3ZUJ8</accession>
<keyword evidence="3" id="KW-1185">Reference proteome</keyword>
<dbReference type="PANTHER" id="PTHR46481:SF9">
    <property type="entry name" value="ZINC FINGER BED DOMAIN-CONTAINING PROTEIN 1-LIKE"/>
    <property type="match status" value="1"/>
</dbReference>
<dbReference type="InterPro" id="IPR012337">
    <property type="entry name" value="RNaseH-like_sf"/>
</dbReference>
<reference evidence="2 3" key="1">
    <citation type="journal article" date="2021" name="Elife">
        <title>Chloroplast acquisition without the gene transfer in kleptoplastic sea slugs, Plakobranchus ocellatus.</title>
        <authorList>
            <person name="Maeda T."/>
            <person name="Takahashi S."/>
            <person name="Yoshida T."/>
            <person name="Shimamura S."/>
            <person name="Takaki Y."/>
            <person name="Nagai Y."/>
            <person name="Toyoda A."/>
            <person name="Suzuki Y."/>
            <person name="Arimoto A."/>
            <person name="Ishii H."/>
            <person name="Satoh N."/>
            <person name="Nishiyama T."/>
            <person name="Hasebe M."/>
            <person name="Maruyama T."/>
            <person name="Minagawa J."/>
            <person name="Obokata J."/>
            <person name="Shigenobu S."/>
        </authorList>
    </citation>
    <scope>NUCLEOTIDE SEQUENCE [LARGE SCALE GENOMIC DNA]</scope>
</reference>
<organism evidence="2 3">
    <name type="scientific">Plakobranchus ocellatus</name>
    <dbReference type="NCBI Taxonomy" id="259542"/>
    <lineage>
        <taxon>Eukaryota</taxon>
        <taxon>Metazoa</taxon>
        <taxon>Spiralia</taxon>
        <taxon>Lophotrochozoa</taxon>
        <taxon>Mollusca</taxon>
        <taxon>Gastropoda</taxon>
        <taxon>Heterobranchia</taxon>
        <taxon>Euthyneura</taxon>
        <taxon>Panpulmonata</taxon>
        <taxon>Sacoglossa</taxon>
        <taxon>Placobranchoidea</taxon>
        <taxon>Plakobranchidae</taxon>
        <taxon>Plakobranchus</taxon>
    </lineage>
</organism>
<dbReference type="InterPro" id="IPR008906">
    <property type="entry name" value="HATC_C_dom"/>
</dbReference>
<dbReference type="SUPFAM" id="SSF53098">
    <property type="entry name" value="Ribonuclease H-like"/>
    <property type="match status" value="1"/>
</dbReference>
<gene>
    <name evidence="2" type="ORF">PoB_002469100</name>
</gene>
<evidence type="ECO:0000313" key="2">
    <source>
        <dbReference type="EMBL" id="GFN98185.1"/>
    </source>
</evidence>
<evidence type="ECO:0000259" key="1">
    <source>
        <dbReference type="Pfam" id="PF05699"/>
    </source>
</evidence>
<proteinExistence type="predicted"/>